<evidence type="ECO:0000259" key="1">
    <source>
        <dbReference type="SMART" id="SM00873"/>
    </source>
</evidence>
<dbReference type="InterPro" id="IPR005146">
    <property type="entry name" value="B3/B4_tRNA-bd"/>
</dbReference>
<keyword evidence="3" id="KW-1185">Reference proteome</keyword>
<accession>A0A2T0V7Y5</accession>
<dbReference type="PANTHER" id="PTHR39209">
    <property type="match status" value="1"/>
</dbReference>
<evidence type="ECO:0000313" key="2">
    <source>
        <dbReference type="EMBL" id="PRY66290.1"/>
    </source>
</evidence>
<dbReference type="InterPro" id="IPR020825">
    <property type="entry name" value="Phe-tRNA_synthase-like_B3/B4"/>
</dbReference>
<dbReference type="AlphaFoldDB" id="A0A2T0V7Y5"/>
<dbReference type="EMBL" id="PVTK01000001">
    <property type="protein sequence ID" value="PRY66290.1"/>
    <property type="molecule type" value="Genomic_DNA"/>
</dbReference>
<dbReference type="Gene3D" id="3.50.40.10">
    <property type="entry name" value="Phenylalanyl-trna Synthetase, Chain B, domain 3"/>
    <property type="match status" value="1"/>
</dbReference>
<dbReference type="GO" id="GO:0004826">
    <property type="term" value="F:phenylalanine-tRNA ligase activity"/>
    <property type="evidence" value="ECO:0007669"/>
    <property type="project" value="InterPro"/>
</dbReference>
<dbReference type="GO" id="GO:0003723">
    <property type="term" value="F:RNA binding"/>
    <property type="evidence" value="ECO:0007669"/>
    <property type="project" value="InterPro"/>
</dbReference>
<feature type="domain" description="B3/B4 tRNA-binding" evidence="1">
    <location>
        <begin position="64"/>
        <end position="218"/>
    </location>
</feature>
<reference evidence="2 3" key="1">
    <citation type="submission" date="2018-03" db="EMBL/GenBank/DDBJ databases">
        <title>Genomic Encyclopedia of Type Strains, Phase III (KMG-III): the genomes of soil and plant-associated and newly described type strains.</title>
        <authorList>
            <person name="Whitman W."/>
        </authorList>
    </citation>
    <scope>NUCLEOTIDE SEQUENCE [LARGE SCALE GENOMIC DNA]</scope>
    <source>
        <strain evidence="2 3">CGMCC 1.12152</strain>
    </source>
</reference>
<protein>
    <submittedName>
        <fullName evidence="2">DNA/RNA-binding domain of Phe-tRNA-synthetase-like protein</fullName>
    </submittedName>
</protein>
<dbReference type="SMART" id="SM00873">
    <property type="entry name" value="B3_4"/>
    <property type="match status" value="1"/>
</dbReference>
<comment type="caution">
    <text evidence="2">The sequence shown here is derived from an EMBL/GenBank/DDBJ whole genome shotgun (WGS) entry which is preliminary data.</text>
</comment>
<dbReference type="PANTHER" id="PTHR39209:SF2">
    <property type="entry name" value="CYTOPLASMIC PROTEIN"/>
    <property type="match status" value="1"/>
</dbReference>
<gene>
    <name evidence="2" type="ORF">B0H98_101268</name>
</gene>
<dbReference type="Proteomes" id="UP000237647">
    <property type="component" value="Unassembled WGS sequence"/>
</dbReference>
<dbReference type="RefSeq" id="WP_167392637.1">
    <property type="nucleotide sequence ID" value="NZ_PVTK01000001.1"/>
</dbReference>
<dbReference type="Pfam" id="PF03483">
    <property type="entry name" value="B3_4"/>
    <property type="match status" value="1"/>
</dbReference>
<evidence type="ECO:0000313" key="3">
    <source>
        <dbReference type="Proteomes" id="UP000237647"/>
    </source>
</evidence>
<dbReference type="SUPFAM" id="SSF56037">
    <property type="entry name" value="PheT/TilS domain"/>
    <property type="match status" value="1"/>
</dbReference>
<name>A0A2T0V7Y5_9GAMM</name>
<proteinExistence type="predicted"/>
<organism evidence="2 3">
    <name type="scientific">Vreelandella songnenensis</name>
    <dbReference type="NCBI Taxonomy" id="1176243"/>
    <lineage>
        <taxon>Bacteria</taxon>
        <taxon>Pseudomonadati</taxon>
        <taxon>Pseudomonadota</taxon>
        <taxon>Gammaproteobacteria</taxon>
        <taxon>Oceanospirillales</taxon>
        <taxon>Halomonadaceae</taxon>
        <taxon>Vreelandella</taxon>
    </lineage>
</organism>
<sequence>MRAISYLIRPEIFTAHPAYRRGVVAFSGLDNSRPHPQLTQLLRESEQLLRTRISGNPADVPEMAAWRDAYRQFGAKPSEHRSSIEALARRVLKPSNLPDINPLVDIGNLLSLRYRLPAGVHPIGEDTTSIELREANEHDRFLPNVGEETETIPPGEIVLTEGARVLTRRWTWRQAGDTRTLPTTSTVFFNIDGLPPTSEDQVTAAIADAIDLVERYCGGTRVGHAVLDATRPSAVFQIDQDIS</sequence>